<organism evidence="1 2">
    <name type="scientific">Planococcus rifietoensis</name>
    <dbReference type="NCBI Taxonomy" id="200991"/>
    <lineage>
        <taxon>Bacteria</taxon>
        <taxon>Bacillati</taxon>
        <taxon>Bacillota</taxon>
        <taxon>Bacilli</taxon>
        <taxon>Bacillales</taxon>
        <taxon>Caryophanaceae</taxon>
        <taxon>Planococcus</taxon>
    </lineage>
</organism>
<dbReference type="KEGG" id="prt:AUC31_02580"/>
<gene>
    <name evidence="1" type="ORF">AUC31_02580</name>
</gene>
<keyword evidence="2" id="KW-1185">Reference proteome</keyword>
<dbReference type="RefSeq" id="WP_058380920.1">
    <property type="nucleotide sequence ID" value="NZ_CP013659.2"/>
</dbReference>
<dbReference type="PANTHER" id="PTHR38451">
    <property type="entry name" value="TRNA (ADENINE(22)-N(1))-METHYLTRANSFERASE"/>
    <property type="match status" value="1"/>
</dbReference>
<proteinExistence type="predicted"/>
<dbReference type="Pfam" id="PF04816">
    <property type="entry name" value="TrmK"/>
    <property type="match status" value="1"/>
</dbReference>
<dbReference type="GO" id="GO:0160105">
    <property type="term" value="F:tRNA (adenine(22)-N1)-methyltransferase activity"/>
    <property type="evidence" value="ECO:0007669"/>
    <property type="project" value="InterPro"/>
</dbReference>
<keyword evidence="1" id="KW-0808">Transferase</keyword>
<dbReference type="STRING" id="200991.AUC31_02580"/>
<dbReference type="Gene3D" id="3.40.50.150">
    <property type="entry name" value="Vaccinia Virus protein VP39"/>
    <property type="match status" value="1"/>
</dbReference>
<protein>
    <submittedName>
        <fullName evidence="1">SAM-dependent methyltransferase</fullName>
    </submittedName>
</protein>
<keyword evidence="1" id="KW-0489">Methyltransferase</keyword>
<dbReference type="OrthoDB" id="5881184at2"/>
<dbReference type="AlphaFoldDB" id="A0A0U2Z4T9"/>
<reference evidence="1" key="1">
    <citation type="submission" date="2016-01" db="EMBL/GenBank/DDBJ databases">
        <title>Complete genome of Planococcus rifietoensis type strain M8.</title>
        <authorList>
            <person name="See-Too W.S."/>
        </authorList>
    </citation>
    <scope>NUCLEOTIDE SEQUENCE [LARGE SCALE GENOMIC DNA]</scope>
    <source>
        <strain evidence="1">M8</strain>
    </source>
</reference>
<dbReference type="SUPFAM" id="SSF53335">
    <property type="entry name" value="S-adenosyl-L-methionine-dependent methyltransferases"/>
    <property type="match status" value="1"/>
</dbReference>
<dbReference type="InterPro" id="IPR029063">
    <property type="entry name" value="SAM-dependent_MTases_sf"/>
</dbReference>
<dbReference type="PANTHER" id="PTHR38451:SF1">
    <property type="entry name" value="TRNA (ADENINE(22)-N(1))-METHYLTRANSFERASE"/>
    <property type="match status" value="1"/>
</dbReference>
<dbReference type="Proteomes" id="UP000067683">
    <property type="component" value="Chromosome"/>
</dbReference>
<sequence length="237" mass="26297">MNAQQLSVRLMKVAEHVQAGAVVADIGSDHAYLPCHLLHHGIASRAVAGEIVKGPYESAKKQVRAEGLEDKITVRLAPGLEAIEPSDGITAVTIAGMGGTLIASILEEGEGRLEGVKRLILQPNVHAQAIRQWAVQNGWHIVAEEILKEKDKIYEILVLEPTAEEVQLDAKQLLFGPQLLKQQNDIFKEKWQREAAQWKAIAERLENAQQNEDIRTKREQLLGKIALMEEVFVDENS</sequence>
<dbReference type="EMBL" id="CP013659">
    <property type="protein sequence ID" value="ALS74212.1"/>
    <property type="molecule type" value="Genomic_DNA"/>
</dbReference>
<dbReference type="PIRSF" id="PIRSF018637">
    <property type="entry name" value="TrmK"/>
    <property type="match status" value="1"/>
</dbReference>
<evidence type="ECO:0000313" key="2">
    <source>
        <dbReference type="Proteomes" id="UP000067683"/>
    </source>
</evidence>
<accession>A0A0U2Z4T9</accession>
<dbReference type="GO" id="GO:0032259">
    <property type="term" value="P:methylation"/>
    <property type="evidence" value="ECO:0007669"/>
    <property type="project" value="UniProtKB-KW"/>
</dbReference>
<name>A0A0U2Z4T9_9BACL</name>
<dbReference type="Gene3D" id="1.10.287.1890">
    <property type="match status" value="1"/>
</dbReference>
<evidence type="ECO:0000313" key="1">
    <source>
        <dbReference type="EMBL" id="ALS74212.1"/>
    </source>
</evidence>
<dbReference type="InterPro" id="IPR006901">
    <property type="entry name" value="TrmK"/>
</dbReference>